<evidence type="ECO:0000259" key="5">
    <source>
        <dbReference type="PROSITE" id="PS50054"/>
    </source>
</evidence>
<accession>A0A058ZEI4</accession>
<dbReference type="SUPFAM" id="SSF52799">
    <property type="entry name" value="(Phosphotyrosine protein) phosphatases II"/>
    <property type="match status" value="1"/>
</dbReference>
<dbReference type="SMART" id="SM00195">
    <property type="entry name" value="DSPc"/>
    <property type="match status" value="1"/>
</dbReference>
<protein>
    <recommendedName>
        <fullName evidence="2">protein-tyrosine-phosphatase</fullName>
        <ecNumber evidence="2">3.1.3.48</ecNumber>
    </recommendedName>
</protein>
<dbReference type="PROSITE" id="PS50054">
    <property type="entry name" value="TYR_PHOSPHATASE_DUAL"/>
    <property type="match status" value="1"/>
</dbReference>
<comment type="similarity">
    <text evidence="1">Belongs to the protein-tyrosine phosphatase family. Non-receptor class dual specificity subfamily.</text>
</comment>
<dbReference type="AlphaFoldDB" id="A0A058ZEI4"/>
<dbReference type="Pfam" id="PF00782">
    <property type="entry name" value="DSPc"/>
    <property type="match status" value="1"/>
</dbReference>
<keyword evidence="8" id="KW-1185">Reference proteome</keyword>
<dbReference type="OrthoDB" id="10252009at2759"/>
<feature type="domain" description="Tyrosine-protein phosphatase" evidence="5">
    <location>
        <begin position="33"/>
        <end position="183"/>
    </location>
</feature>
<dbReference type="InterPro" id="IPR000340">
    <property type="entry name" value="Dual-sp_phosphatase_cat-dom"/>
</dbReference>
<evidence type="ECO:0000256" key="2">
    <source>
        <dbReference type="ARBA" id="ARBA00013064"/>
    </source>
</evidence>
<evidence type="ECO:0000313" key="7">
    <source>
        <dbReference type="EMBL" id="KCV72815.1"/>
    </source>
</evidence>
<dbReference type="RefSeq" id="XP_009492516.1">
    <property type="nucleotide sequence ID" value="XM_009494241.1"/>
</dbReference>
<evidence type="ECO:0000256" key="4">
    <source>
        <dbReference type="ARBA" id="ARBA00022912"/>
    </source>
</evidence>
<dbReference type="InterPro" id="IPR020422">
    <property type="entry name" value="TYR_PHOSPHATASE_DUAL_dom"/>
</dbReference>
<dbReference type="GO" id="GO:0004725">
    <property type="term" value="F:protein tyrosine phosphatase activity"/>
    <property type="evidence" value="ECO:0007669"/>
    <property type="project" value="UniProtKB-EC"/>
</dbReference>
<dbReference type="OMA" id="SHPSHEC"/>
<keyword evidence="4" id="KW-0904">Protein phosphatase</keyword>
<dbReference type="CDD" id="cd14498">
    <property type="entry name" value="DSP"/>
    <property type="match status" value="1"/>
</dbReference>
<dbReference type="eggNOG" id="KOG1717">
    <property type="taxonomic scope" value="Eukaryota"/>
</dbReference>
<dbReference type="PANTHER" id="PTHR10159:SF519">
    <property type="entry name" value="DUAL SPECIFICITY PROTEIN PHOSPHATASE MPK3"/>
    <property type="match status" value="1"/>
</dbReference>
<evidence type="ECO:0000313" key="8">
    <source>
        <dbReference type="Proteomes" id="UP000030693"/>
    </source>
</evidence>
<evidence type="ECO:0000256" key="1">
    <source>
        <dbReference type="ARBA" id="ARBA00008601"/>
    </source>
</evidence>
<keyword evidence="3" id="KW-0378">Hydrolase</keyword>
<sequence length="194" mass="21537">MTNVLDLSHPSHECWVCSGGSQPEADDPLADPSFSVIDSQIILSNAIFSQCPALLKSHGITHIVNVSRDCPQPFEQIPYSPDAACPIYLRVSLDDRPKEDLKPHIYPVITFIEDALRDPSARVLIHCVAGISRSVSILTAFFMYKRSLSAFEAFDLVHSLRYCAFPNAGFLNQLLCLEGYCHDYGVGPQPIRLM</sequence>
<dbReference type="InterPro" id="IPR000387">
    <property type="entry name" value="Tyr_Pase_dom"/>
</dbReference>
<reference evidence="7" key="1">
    <citation type="submission" date="2013-04" db="EMBL/GenBank/DDBJ databases">
        <title>The Genome Sequence of Fonticula alba ATCC 38817.</title>
        <authorList>
            <consortium name="The Broad Institute Genomics Platform"/>
            <person name="Russ C."/>
            <person name="Cuomo C."/>
            <person name="Burger G."/>
            <person name="Gray M.W."/>
            <person name="Holland P.W.H."/>
            <person name="King N."/>
            <person name="Lang F.B.F."/>
            <person name="Roger A.J."/>
            <person name="Ruiz-Trillo I."/>
            <person name="Brown M."/>
            <person name="Walker B."/>
            <person name="Young S."/>
            <person name="Zeng Q."/>
            <person name="Gargeya S."/>
            <person name="Fitzgerald M."/>
            <person name="Haas B."/>
            <person name="Abouelleil A."/>
            <person name="Allen A.W."/>
            <person name="Alvarado L."/>
            <person name="Arachchi H.M."/>
            <person name="Berlin A.M."/>
            <person name="Chapman S.B."/>
            <person name="Gainer-Dewar J."/>
            <person name="Goldberg J."/>
            <person name="Griggs A."/>
            <person name="Gujja S."/>
            <person name="Hansen M."/>
            <person name="Howarth C."/>
            <person name="Imamovic A."/>
            <person name="Ireland A."/>
            <person name="Larimer J."/>
            <person name="McCowan C."/>
            <person name="Murphy C."/>
            <person name="Pearson M."/>
            <person name="Poon T.W."/>
            <person name="Priest M."/>
            <person name="Roberts A."/>
            <person name="Saif S."/>
            <person name="Shea T."/>
            <person name="Sisk P."/>
            <person name="Sykes S."/>
            <person name="Wortman J."/>
            <person name="Nusbaum C."/>
            <person name="Birren B."/>
        </authorList>
    </citation>
    <scope>NUCLEOTIDE SEQUENCE [LARGE SCALE GENOMIC DNA]</scope>
    <source>
        <strain evidence="7">ATCC 38817</strain>
    </source>
</reference>
<dbReference type="Gene3D" id="3.90.190.10">
    <property type="entry name" value="Protein tyrosine phosphatase superfamily"/>
    <property type="match status" value="1"/>
</dbReference>
<dbReference type="GO" id="GO:0005737">
    <property type="term" value="C:cytoplasm"/>
    <property type="evidence" value="ECO:0007669"/>
    <property type="project" value="TreeGrafter"/>
</dbReference>
<gene>
    <name evidence="7" type="ORF">H696_00393</name>
</gene>
<evidence type="ECO:0000259" key="6">
    <source>
        <dbReference type="PROSITE" id="PS50056"/>
    </source>
</evidence>
<name>A0A058ZEI4_FONAL</name>
<feature type="domain" description="Tyrosine specific protein phosphatases" evidence="6">
    <location>
        <begin position="103"/>
        <end position="161"/>
    </location>
</feature>
<organism evidence="7">
    <name type="scientific">Fonticula alba</name>
    <name type="common">Slime mold</name>
    <dbReference type="NCBI Taxonomy" id="691883"/>
    <lineage>
        <taxon>Eukaryota</taxon>
        <taxon>Rotosphaerida</taxon>
        <taxon>Fonticulaceae</taxon>
        <taxon>Fonticula</taxon>
    </lineage>
</organism>
<dbReference type="GO" id="GO:0043409">
    <property type="term" value="P:negative regulation of MAPK cascade"/>
    <property type="evidence" value="ECO:0007669"/>
    <property type="project" value="TreeGrafter"/>
</dbReference>
<dbReference type="GeneID" id="20525118"/>
<evidence type="ECO:0000256" key="3">
    <source>
        <dbReference type="ARBA" id="ARBA00022801"/>
    </source>
</evidence>
<dbReference type="InterPro" id="IPR029021">
    <property type="entry name" value="Prot-tyrosine_phosphatase-like"/>
</dbReference>
<dbReference type="EMBL" id="KB932201">
    <property type="protein sequence ID" value="KCV72815.1"/>
    <property type="molecule type" value="Genomic_DNA"/>
</dbReference>
<dbReference type="PANTHER" id="PTHR10159">
    <property type="entry name" value="DUAL SPECIFICITY PROTEIN PHOSPHATASE"/>
    <property type="match status" value="1"/>
</dbReference>
<dbReference type="EC" id="3.1.3.48" evidence="2"/>
<proteinExistence type="inferred from homology"/>
<dbReference type="PROSITE" id="PS50056">
    <property type="entry name" value="TYR_PHOSPHATASE_2"/>
    <property type="match status" value="1"/>
</dbReference>
<dbReference type="Proteomes" id="UP000030693">
    <property type="component" value="Unassembled WGS sequence"/>
</dbReference>
<dbReference type="STRING" id="691883.A0A058ZEI4"/>